<organism evidence="3 4">
    <name type="scientific">Auraticoccus monumenti</name>
    <dbReference type="NCBI Taxonomy" id="675864"/>
    <lineage>
        <taxon>Bacteria</taxon>
        <taxon>Bacillati</taxon>
        <taxon>Actinomycetota</taxon>
        <taxon>Actinomycetes</taxon>
        <taxon>Propionibacteriales</taxon>
        <taxon>Propionibacteriaceae</taxon>
        <taxon>Auraticoccus</taxon>
    </lineage>
</organism>
<dbReference type="Pfam" id="PF14602">
    <property type="entry name" value="Hexapep_2"/>
    <property type="match status" value="1"/>
</dbReference>
<dbReference type="GO" id="GO:0016740">
    <property type="term" value="F:transferase activity"/>
    <property type="evidence" value="ECO:0007669"/>
    <property type="project" value="UniProtKB-KW"/>
</dbReference>
<dbReference type="PROSITE" id="PS00101">
    <property type="entry name" value="HEXAPEP_TRANSFERASES"/>
    <property type="match status" value="1"/>
</dbReference>
<sequence length="187" mass="20337">MIVSALSKVLPVRVMRPAVRALSDRLQIRADPVRWARGLGVAVGDRCRFLAVSRATFGSEPYLIRIGNHVTITEGVRFVTHDGGVWIFRDDEPQMDVVAGIVVEDNVFIGLRAILLPGVHVGRNSVVAAGAVVSRDVPAGSVVGGVPARRLKSVEEYRASLHGRAQPTKGMSFEEKRSWHLAHLSTD</sequence>
<keyword evidence="4" id="KW-1185">Reference proteome</keyword>
<keyword evidence="1 3" id="KW-0808">Transferase</keyword>
<dbReference type="InterPro" id="IPR018357">
    <property type="entry name" value="Hexapep_transf_CS"/>
</dbReference>
<dbReference type="AlphaFoldDB" id="A0A1G7F3Y5"/>
<dbReference type="EMBL" id="LT629688">
    <property type="protein sequence ID" value="SDE70680.1"/>
    <property type="molecule type" value="Genomic_DNA"/>
</dbReference>
<dbReference type="InterPro" id="IPR051159">
    <property type="entry name" value="Hexapeptide_acetyltransf"/>
</dbReference>
<dbReference type="STRING" id="675864.SAMN04489747_4139"/>
<dbReference type="Proteomes" id="UP000198546">
    <property type="component" value="Chromosome i"/>
</dbReference>
<gene>
    <name evidence="3" type="ORF">SAMN04489747_4139</name>
</gene>
<reference evidence="3 4" key="1">
    <citation type="submission" date="2016-10" db="EMBL/GenBank/DDBJ databases">
        <authorList>
            <person name="de Groot N.N."/>
        </authorList>
    </citation>
    <scope>NUCLEOTIDE SEQUENCE [LARGE SCALE GENOMIC DNA]</scope>
    <source>
        <strain evidence="3 4">MON 2.2</strain>
    </source>
</reference>
<dbReference type="PANTHER" id="PTHR23416">
    <property type="entry name" value="SIALIC ACID SYNTHASE-RELATED"/>
    <property type="match status" value="1"/>
</dbReference>
<dbReference type="SUPFAM" id="SSF51161">
    <property type="entry name" value="Trimeric LpxA-like enzymes"/>
    <property type="match status" value="1"/>
</dbReference>
<accession>A0A1G7F3Y5</accession>
<proteinExistence type="predicted"/>
<dbReference type="InterPro" id="IPR011004">
    <property type="entry name" value="Trimer_LpxA-like_sf"/>
</dbReference>
<name>A0A1G7F3Y5_9ACTN</name>
<dbReference type="Gene3D" id="2.160.10.10">
    <property type="entry name" value="Hexapeptide repeat proteins"/>
    <property type="match status" value="1"/>
</dbReference>
<dbReference type="CDD" id="cd04647">
    <property type="entry name" value="LbH_MAT_like"/>
    <property type="match status" value="1"/>
</dbReference>
<protein>
    <submittedName>
        <fullName evidence="3">Hexapeptide repeat of succinyl-transferase</fullName>
    </submittedName>
</protein>
<evidence type="ECO:0000313" key="4">
    <source>
        <dbReference type="Proteomes" id="UP000198546"/>
    </source>
</evidence>
<evidence type="ECO:0000256" key="1">
    <source>
        <dbReference type="ARBA" id="ARBA00022679"/>
    </source>
</evidence>
<evidence type="ECO:0000256" key="2">
    <source>
        <dbReference type="ARBA" id="ARBA00022737"/>
    </source>
</evidence>
<keyword evidence="2" id="KW-0677">Repeat</keyword>
<dbReference type="InterPro" id="IPR001451">
    <property type="entry name" value="Hexapep"/>
</dbReference>
<evidence type="ECO:0000313" key="3">
    <source>
        <dbReference type="EMBL" id="SDE70680.1"/>
    </source>
</evidence>